<dbReference type="Proteomes" id="UP000297299">
    <property type="component" value="Unassembled WGS sequence"/>
</dbReference>
<reference evidence="1 2" key="1">
    <citation type="submission" date="2017-11" db="EMBL/GenBank/DDBJ databases">
        <title>Comparative genomics of Botrytis spp.</title>
        <authorList>
            <person name="Valero-Jimenez C.A."/>
            <person name="Tapia P."/>
            <person name="Veloso J."/>
            <person name="Silva-Moreno E."/>
            <person name="Staats M."/>
            <person name="Valdes J.H."/>
            <person name="Van Kan J.A.L."/>
        </authorList>
    </citation>
    <scope>NUCLEOTIDE SEQUENCE [LARGE SCALE GENOMIC DNA]</scope>
    <source>
        <strain evidence="1 2">MUCL2830</strain>
    </source>
</reference>
<gene>
    <name evidence="1" type="ORF">BOTCAL_0392g00050</name>
</gene>
<dbReference type="AlphaFoldDB" id="A0A4Y8CSK6"/>
<evidence type="ECO:0000313" key="2">
    <source>
        <dbReference type="Proteomes" id="UP000297299"/>
    </source>
</evidence>
<keyword evidence="2" id="KW-1185">Reference proteome</keyword>
<protein>
    <submittedName>
        <fullName evidence="1">Uncharacterized protein</fullName>
    </submittedName>
</protein>
<proteinExistence type="predicted"/>
<accession>A0A4Y8CSK6</accession>
<evidence type="ECO:0000313" key="1">
    <source>
        <dbReference type="EMBL" id="TEY42369.1"/>
    </source>
</evidence>
<name>A0A4Y8CSK6_9HELO</name>
<comment type="caution">
    <text evidence="1">The sequence shown here is derived from an EMBL/GenBank/DDBJ whole genome shotgun (WGS) entry which is preliminary data.</text>
</comment>
<dbReference type="EMBL" id="PHWZ01000391">
    <property type="protein sequence ID" value="TEY42369.1"/>
    <property type="molecule type" value="Genomic_DNA"/>
</dbReference>
<sequence>MAIFENSGVVICGGFRSQTVSQRNISQEQVLLASGSELQHIFWGGKGARGGGRLLEHHESLLRQGIAIRSHLENFSRATSFLPKNSPSNDYQGKFEQTTATEREIIYGDVDLGKNHWAVITKSLLSLEEGSISDDLRWPLGRVN</sequence>
<organism evidence="1 2">
    <name type="scientific">Botryotinia calthae</name>
    <dbReference type="NCBI Taxonomy" id="38488"/>
    <lineage>
        <taxon>Eukaryota</taxon>
        <taxon>Fungi</taxon>
        <taxon>Dikarya</taxon>
        <taxon>Ascomycota</taxon>
        <taxon>Pezizomycotina</taxon>
        <taxon>Leotiomycetes</taxon>
        <taxon>Helotiales</taxon>
        <taxon>Sclerotiniaceae</taxon>
        <taxon>Botryotinia</taxon>
    </lineage>
</organism>